<protein>
    <recommendedName>
        <fullName evidence="1">DUF1737 domain-containing protein</fullName>
    </recommendedName>
</protein>
<sequence>MLDVNRITNSEKGSEFQMKKYELVLEHSREDLNDKVTSLLNEGWDVCGSLIINRDDEGFPYFYQPMIKRD</sequence>
<proteinExistence type="predicted"/>
<dbReference type="Proteomes" id="UP000034491">
    <property type="component" value="Unassembled WGS sequence"/>
</dbReference>
<organism evidence="2 3">
    <name type="scientific">Kiloniella litopenaei</name>
    <dbReference type="NCBI Taxonomy" id="1549748"/>
    <lineage>
        <taxon>Bacteria</taxon>
        <taxon>Pseudomonadati</taxon>
        <taxon>Pseudomonadota</taxon>
        <taxon>Alphaproteobacteria</taxon>
        <taxon>Rhodospirillales</taxon>
        <taxon>Kiloniellaceae</taxon>
        <taxon>Kiloniella</taxon>
    </lineage>
</organism>
<dbReference type="Pfam" id="PF08410">
    <property type="entry name" value="DUF1737"/>
    <property type="match status" value="1"/>
</dbReference>
<dbReference type="EMBL" id="LANI01000002">
    <property type="protein sequence ID" value="KKJ78131.1"/>
    <property type="molecule type" value="Genomic_DNA"/>
</dbReference>
<evidence type="ECO:0000313" key="2">
    <source>
        <dbReference type="EMBL" id="KKJ78131.1"/>
    </source>
</evidence>
<name>A0A0M2R8X0_9PROT</name>
<gene>
    <name evidence="2" type="ORF">WH95_01910</name>
</gene>
<evidence type="ECO:0000259" key="1">
    <source>
        <dbReference type="Pfam" id="PF08410"/>
    </source>
</evidence>
<dbReference type="AlphaFoldDB" id="A0A0M2R8X0"/>
<reference evidence="2 3" key="1">
    <citation type="submission" date="2015-03" db="EMBL/GenBank/DDBJ databases">
        <title>Genome sequence of Kiloniella sp. P1-1, isolated from the gut microflora of Pacific white shrimp, Penaeus vannamei.</title>
        <authorList>
            <person name="Shao Z."/>
            <person name="Wang L."/>
            <person name="Li X."/>
        </authorList>
    </citation>
    <scope>NUCLEOTIDE SEQUENCE [LARGE SCALE GENOMIC DNA]</scope>
    <source>
        <strain evidence="2 3">P1-1</strain>
    </source>
</reference>
<dbReference type="InterPro" id="IPR013619">
    <property type="entry name" value="DUF1737"/>
</dbReference>
<evidence type="ECO:0000313" key="3">
    <source>
        <dbReference type="Proteomes" id="UP000034491"/>
    </source>
</evidence>
<comment type="caution">
    <text evidence="2">The sequence shown here is derived from an EMBL/GenBank/DDBJ whole genome shotgun (WGS) entry which is preliminary data.</text>
</comment>
<accession>A0A0M2R8X0</accession>
<feature type="domain" description="DUF1737" evidence="1">
    <location>
        <begin position="18"/>
        <end position="68"/>
    </location>
</feature>
<keyword evidence="3" id="KW-1185">Reference proteome</keyword>